<comment type="caution">
    <text evidence="4">The sequence shown here is derived from an EMBL/GenBank/DDBJ whole genome shotgun (WGS) entry which is preliminary data.</text>
</comment>
<dbReference type="GO" id="GO:0016491">
    <property type="term" value="F:oxidoreductase activity"/>
    <property type="evidence" value="ECO:0007669"/>
    <property type="project" value="UniProtKB-KW"/>
</dbReference>
<evidence type="ECO:0000256" key="3">
    <source>
        <dbReference type="SAM" id="MobiDB-lite"/>
    </source>
</evidence>
<dbReference type="SUPFAM" id="SSF51735">
    <property type="entry name" value="NAD(P)-binding Rossmann-fold domains"/>
    <property type="match status" value="1"/>
</dbReference>
<name>A0A829YMK7_9GAMM</name>
<reference evidence="5" key="1">
    <citation type="submission" date="2020-01" db="EMBL/GenBank/DDBJ databases">
        <title>'Steroidobacter agaridevorans' sp. nov., agar-degrading bacteria isolated from rhizosphere soils.</title>
        <authorList>
            <person name="Ikenaga M."/>
            <person name="Kataoka M."/>
            <person name="Murouchi A."/>
            <person name="Katsuragi S."/>
            <person name="Sakai M."/>
        </authorList>
    </citation>
    <scope>NUCLEOTIDE SEQUENCE [LARGE SCALE GENOMIC DNA]</scope>
    <source>
        <strain evidence="5">YU21-B</strain>
    </source>
</reference>
<keyword evidence="5" id="KW-1185">Reference proteome</keyword>
<evidence type="ECO:0000256" key="1">
    <source>
        <dbReference type="ARBA" id="ARBA00006484"/>
    </source>
</evidence>
<evidence type="ECO:0000256" key="2">
    <source>
        <dbReference type="ARBA" id="ARBA00023002"/>
    </source>
</evidence>
<evidence type="ECO:0000313" key="5">
    <source>
        <dbReference type="Proteomes" id="UP000445000"/>
    </source>
</evidence>
<dbReference type="AlphaFoldDB" id="A0A829YMK7"/>
<dbReference type="PRINTS" id="PR00081">
    <property type="entry name" value="GDHRDH"/>
</dbReference>
<accession>A0A829YMK7</accession>
<gene>
    <name evidence="4" type="ORF">GCM10011487_65550</name>
</gene>
<dbReference type="InterPro" id="IPR036291">
    <property type="entry name" value="NAD(P)-bd_dom_sf"/>
</dbReference>
<feature type="region of interest" description="Disordered" evidence="3">
    <location>
        <begin position="233"/>
        <end position="261"/>
    </location>
</feature>
<dbReference type="PANTHER" id="PTHR24320:SF227">
    <property type="entry name" value="RETINOL DEHYDROGENASE 11"/>
    <property type="match status" value="1"/>
</dbReference>
<keyword evidence="2" id="KW-0560">Oxidoreductase</keyword>
<dbReference type="InterPro" id="IPR006311">
    <property type="entry name" value="TAT_signal"/>
</dbReference>
<dbReference type="Pfam" id="PF00106">
    <property type="entry name" value="adh_short"/>
    <property type="match status" value="1"/>
</dbReference>
<dbReference type="PANTHER" id="PTHR24320">
    <property type="entry name" value="RETINOL DEHYDROGENASE"/>
    <property type="match status" value="1"/>
</dbReference>
<dbReference type="EMBL" id="BLJN01000009">
    <property type="protein sequence ID" value="GFE84555.1"/>
    <property type="molecule type" value="Genomic_DNA"/>
</dbReference>
<evidence type="ECO:0000313" key="4">
    <source>
        <dbReference type="EMBL" id="GFE84555.1"/>
    </source>
</evidence>
<comment type="similarity">
    <text evidence="1">Belongs to the short-chain dehydrogenases/reductases (SDR) family.</text>
</comment>
<sequence length="321" mass="34309">MNKQAMDRRNFICHAAAAGLVSQFPSRAGASTPRSKFVRSSTAEEVTAGLDLTGKTAVVTGCNSGIGFETMRVLALRGAHVIGTARTLDKGREACGKVQGKATPVALELTDFRSVVACADTIRAMNVTIDMLILNAGITLGDWQQVNGLERQFVVNHLGHFLLTQRLLDRVASAAQGRVVVVGSGNHRDAPPGGIQFDDLSGRDWYRRGYAHSKLANGLFSLELSQRLSKTRATSNCLSPGPVDTNIRRDLPASSAPPNLKTPAQGAATVCYVAAHPSLKQVSGDYFSDCNPAPQSAYQTDRAMAAKLWQVSTKLTAPYLI</sequence>
<dbReference type="PROSITE" id="PS51318">
    <property type="entry name" value="TAT"/>
    <property type="match status" value="1"/>
</dbReference>
<protein>
    <submittedName>
        <fullName evidence="4">Oxidoreductase</fullName>
    </submittedName>
</protein>
<dbReference type="Gene3D" id="3.40.50.720">
    <property type="entry name" value="NAD(P)-binding Rossmann-like Domain"/>
    <property type="match status" value="1"/>
</dbReference>
<organism evidence="4 5">
    <name type="scientific">Steroidobacter agaridevorans</name>
    <dbReference type="NCBI Taxonomy" id="2695856"/>
    <lineage>
        <taxon>Bacteria</taxon>
        <taxon>Pseudomonadati</taxon>
        <taxon>Pseudomonadota</taxon>
        <taxon>Gammaproteobacteria</taxon>
        <taxon>Steroidobacterales</taxon>
        <taxon>Steroidobacteraceae</taxon>
        <taxon>Steroidobacter</taxon>
    </lineage>
</organism>
<dbReference type="Proteomes" id="UP000445000">
    <property type="component" value="Unassembled WGS sequence"/>
</dbReference>
<dbReference type="InterPro" id="IPR002347">
    <property type="entry name" value="SDR_fam"/>
</dbReference>
<proteinExistence type="inferred from homology"/>